<comment type="caution">
    <text evidence="8">The sequence shown here is derived from an EMBL/GenBank/DDBJ whole genome shotgun (WGS) entry which is preliminary data.</text>
</comment>
<dbReference type="GO" id="GO:0016779">
    <property type="term" value="F:nucleotidyltransferase activity"/>
    <property type="evidence" value="ECO:0007669"/>
    <property type="project" value="UniProtKB-KW"/>
</dbReference>
<evidence type="ECO:0000256" key="1">
    <source>
        <dbReference type="ARBA" id="ARBA00022676"/>
    </source>
</evidence>
<dbReference type="Proteomes" id="UP001295684">
    <property type="component" value="Unassembled WGS sequence"/>
</dbReference>
<evidence type="ECO:0000256" key="4">
    <source>
        <dbReference type="ARBA" id="ARBA00023027"/>
    </source>
</evidence>
<evidence type="ECO:0000256" key="2">
    <source>
        <dbReference type="ARBA" id="ARBA00022679"/>
    </source>
</evidence>
<keyword evidence="1" id="KW-0328">Glycosyltransferase</keyword>
<accession>A0AAD1XWA6</accession>
<dbReference type="PROSITE" id="PS50127">
    <property type="entry name" value="UBC_2"/>
    <property type="match status" value="1"/>
</dbReference>
<dbReference type="CDD" id="cd23802">
    <property type="entry name" value="UBCc_UBE2Q"/>
    <property type="match status" value="1"/>
</dbReference>
<name>A0AAD1XWA6_EUPCR</name>
<sequence length="847" mass="96826">MQKQSSSVNDQIQKYNIHLGNKESIQLFKKSILTKNAYELKKLMEKHLTKLNNSFSVQIFEPLLMIKLTIDLNFLKLPATIYESLGFEMEELVEYLFIMEDNKLLMFRDDPTLSTKDLQELLNLGILKIEFSQMGNDNIQARYKIYLQMLHESFFNKKGKGKTIAEEVKSIDVDELSESKATLLDMGFSSSESDKALKKNKFSLGNAINYLLGRKKHSEETKMEVDGEMTFEGDPKLELFSNITTKDLQENSLLNYFRYILYSLDSIPDYCCICRDKLSTKANTIRCCQKELCEFSFEESQGISIIPEIKRDPNAFSLNLSVFSECLMGGRVNKTFEPFPSFFLKDQEFRSKRGYLDNIVKAREEGGEAKEVKESNKDIKKIRSLFKFVPSVERCISKCADDQVLLKTIEKATKDFGDSQAIYKLLQYLITTNRASMKKLGESDKCSGAPEVDEYILYNNEVHDENKFQKLKSKLGTVWTFHGSSIENWYSILRNGPRNLSNTKMMTAGAAHGAGVYSAKAYNTASGYSYNRGAYNNTGSGVTSAPSWKHCTIKSKCIIGVLEIIKSSKYNKTGDYDIVVCPDDDCIKLRYIWIIPSGGVSSSNLSGLMSNKLDFKGKYYSTVKSIQDKEMDSRSLRLKAAHERAKTRLQQQLDEREKEEEEKKCDEKIEKLENKFTGKGSVTATKRILKEYKHFQTSTDIENFEIKFKGDNFYQWNVVLDILKFELTADLKKDFEWAKDQSGRDPTLQFEVIFSSSFPFDPPFIRVVQPIFKFHTGHVTIGGSLCMESLTPSGWSSARSIEGIFIEILSIILQGGARLDRERIGHSYSIHEARAAFERVAKHHGWL</sequence>
<dbReference type="InterPro" id="IPR015940">
    <property type="entry name" value="UBA"/>
</dbReference>
<keyword evidence="4" id="KW-0520">NAD</keyword>
<keyword evidence="9" id="KW-1185">Reference proteome</keyword>
<reference evidence="8" key="1">
    <citation type="submission" date="2023-07" db="EMBL/GenBank/DDBJ databases">
        <authorList>
            <consortium name="AG Swart"/>
            <person name="Singh M."/>
            <person name="Singh A."/>
            <person name="Seah K."/>
            <person name="Emmerich C."/>
        </authorList>
    </citation>
    <scope>NUCLEOTIDE SEQUENCE</scope>
    <source>
        <strain evidence="8">DP1</strain>
    </source>
</reference>
<keyword evidence="2" id="KW-0808">Transferase</keyword>
<evidence type="ECO:0000256" key="5">
    <source>
        <dbReference type="SAM" id="Coils"/>
    </source>
</evidence>
<evidence type="ECO:0000259" key="6">
    <source>
        <dbReference type="PROSITE" id="PS50030"/>
    </source>
</evidence>
<dbReference type="InterPro" id="IPR000608">
    <property type="entry name" value="UBC"/>
</dbReference>
<dbReference type="Gene3D" id="3.10.110.10">
    <property type="entry name" value="Ubiquitin Conjugating Enzyme"/>
    <property type="match status" value="1"/>
</dbReference>
<dbReference type="InterPro" id="IPR009060">
    <property type="entry name" value="UBA-like_sf"/>
</dbReference>
<gene>
    <name evidence="8" type="ORF">ECRASSUSDP1_LOCUS22075</name>
</gene>
<dbReference type="Gene3D" id="3.90.228.10">
    <property type="match status" value="1"/>
</dbReference>
<dbReference type="Pfam" id="PF00644">
    <property type="entry name" value="PARP"/>
    <property type="match status" value="1"/>
</dbReference>
<dbReference type="PROSITE" id="PS50030">
    <property type="entry name" value="UBA"/>
    <property type="match status" value="1"/>
</dbReference>
<dbReference type="PANTHER" id="PTHR21328">
    <property type="entry name" value="POLY ADP-RIBOSE POLYMERASE FAMILY, MEMBER PARP"/>
    <property type="match status" value="1"/>
</dbReference>
<keyword evidence="3" id="KW-0548">Nucleotidyltransferase</keyword>
<dbReference type="InterPro" id="IPR051838">
    <property type="entry name" value="ARTD_PARP"/>
</dbReference>
<dbReference type="SUPFAM" id="SSF56399">
    <property type="entry name" value="ADP-ribosylation"/>
    <property type="match status" value="1"/>
</dbReference>
<feature type="coiled-coil region" evidence="5">
    <location>
        <begin position="639"/>
        <end position="675"/>
    </location>
</feature>
<evidence type="ECO:0000313" key="9">
    <source>
        <dbReference type="Proteomes" id="UP001295684"/>
    </source>
</evidence>
<dbReference type="SUPFAM" id="SSF46934">
    <property type="entry name" value="UBA-like"/>
    <property type="match status" value="1"/>
</dbReference>
<dbReference type="SUPFAM" id="SSF54495">
    <property type="entry name" value="UBC-like"/>
    <property type="match status" value="1"/>
</dbReference>
<dbReference type="AlphaFoldDB" id="A0AAD1XWA6"/>
<proteinExistence type="predicted"/>
<dbReference type="GO" id="GO:0003950">
    <property type="term" value="F:NAD+ poly-ADP-ribosyltransferase activity"/>
    <property type="evidence" value="ECO:0007669"/>
    <property type="project" value="InterPro"/>
</dbReference>
<dbReference type="Gene3D" id="1.10.8.10">
    <property type="entry name" value="DNA helicase RuvA subunit, C-terminal domain"/>
    <property type="match status" value="1"/>
</dbReference>
<feature type="domain" description="UBC core" evidence="7">
    <location>
        <begin position="683"/>
        <end position="847"/>
    </location>
</feature>
<protein>
    <submittedName>
        <fullName evidence="8">Uncharacterized protein</fullName>
    </submittedName>
</protein>
<evidence type="ECO:0000256" key="3">
    <source>
        <dbReference type="ARBA" id="ARBA00022695"/>
    </source>
</evidence>
<dbReference type="EMBL" id="CAMPGE010022607">
    <property type="protein sequence ID" value="CAI2380638.1"/>
    <property type="molecule type" value="Genomic_DNA"/>
</dbReference>
<evidence type="ECO:0000259" key="7">
    <source>
        <dbReference type="PROSITE" id="PS50127"/>
    </source>
</evidence>
<dbReference type="InterPro" id="IPR012317">
    <property type="entry name" value="Poly(ADP-ribose)pol_cat_dom"/>
</dbReference>
<evidence type="ECO:0000313" key="8">
    <source>
        <dbReference type="EMBL" id="CAI2380638.1"/>
    </source>
</evidence>
<keyword evidence="5" id="KW-0175">Coiled coil</keyword>
<feature type="domain" description="UBA" evidence="6">
    <location>
        <begin position="172"/>
        <end position="214"/>
    </location>
</feature>
<organism evidence="8 9">
    <name type="scientific">Euplotes crassus</name>
    <dbReference type="NCBI Taxonomy" id="5936"/>
    <lineage>
        <taxon>Eukaryota</taxon>
        <taxon>Sar</taxon>
        <taxon>Alveolata</taxon>
        <taxon>Ciliophora</taxon>
        <taxon>Intramacronucleata</taxon>
        <taxon>Spirotrichea</taxon>
        <taxon>Hypotrichia</taxon>
        <taxon>Euplotida</taxon>
        <taxon>Euplotidae</taxon>
        <taxon>Moneuplotes</taxon>
    </lineage>
</organism>
<dbReference type="InterPro" id="IPR016135">
    <property type="entry name" value="UBQ-conjugating_enzyme/RWD"/>
</dbReference>